<dbReference type="STRING" id="35752.SAMN05421541_119112"/>
<dbReference type="RefSeq" id="WP_093621085.1">
    <property type="nucleotide sequence ID" value="NZ_BOMT01000074.1"/>
</dbReference>
<dbReference type="OrthoDB" id="3297187at2"/>
<keyword evidence="2" id="KW-1185">Reference proteome</keyword>
<proteinExistence type="predicted"/>
<dbReference type="AlphaFoldDB" id="A0A1I2L2D6"/>
<protein>
    <submittedName>
        <fullName evidence="1">Uncharacterized protein</fullName>
    </submittedName>
</protein>
<dbReference type="EMBL" id="FONV01000019">
    <property type="protein sequence ID" value="SFF72708.1"/>
    <property type="molecule type" value="Genomic_DNA"/>
</dbReference>
<reference evidence="1 2" key="1">
    <citation type="submission" date="2016-10" db="EMBL/GenBank/DDBJ databases">
        <authorList>
            <person name="de Groot N.N."/>
        </authorList>
    </citation>
    <scope>NUCLEOTIDE SEQUENCE [LARGE SCALE GENOMIC DNA]</scope>
    <source>
        <strain evidence="1 2">DSM 43019</strain>
    </source>
</reference>
<evidence type="ECO:0000313" key="1">
    <source>
        <dbReference type="EMBL" id="SFF72708.1"/>
    </source>
</evidence>
<organism evidence="1 2">
    <name type="scientific">Actinoplanes philippinensis</name>
    <dbReference type="NCBI Taxonomy" id="35752"/>
    <lineage>
        <taxon>Bacteria</taxon>
        <taxon>Bacillati</taxon>
        <taxon>Actinomycetota</taxon>
        <taxon>Actinomycetes</taxon>
        <taxon>Micromonosporales</taxon>
        <taxon>Micromonosporaceae</taxon>
        <taxon>Actinoplanes</taxon>
    </lineage>
</organism>
<dbReference type="Proteomes" id="UP000199645">
    <property type="component" value="Unassembled WGS sequence"/>
</dbReference>
<name>A0A1I2L2D6_9ACTN</name>
<gene>
    <name evidence="1" type="ORF">SAMN05421541_119112</name>
</gene>
<evidence type="ECO:0000313" key="2">
    <source>
        <dbReference type="Proteomes" id="UP000199645"/>
    </source>
</evidence>
<sequence length="117" mass="12836">MQRIEVGGDGVTLTHVTEPRYSVFGNLVSPGHTSVSELSWDEVCRIGLTTVHWDPAKPPQACLVIDLTYGEFFEITDDAEGFGAAVRELCRRYGMAVPDHRHLPADGVDILPFPIGD</sequence>
<accession>A0A1I2L2D6</accession>